<dbReference type="PROSITE" id="PS51257">
    <property type="entry name" value="PROKAR_LIPOPROTEIN"/>
    <property type="match status" value="1"/>
</dbReference>
<accession>A0A2S3W9Q1</accession>
<name>A0A2S3W9Q1_PSEPU</name>
<dbReference type="EMBL" id="MIND01000018">
    <property type="protein sequence ID" value="POF87655.1"/>
    <property type="molecule type" value="Genomic_DNA"/>
</dbReference>
<reference evidence="2 3" key="1">
    <citation type="submission" date="2016-08" db="EMBL/GenBank/DDBJ databases">
        <authorList>
            <person name="Seilhamer J.J."/>
        </authorList>
    </citation>
    <scope>NUCLEOTIDE SEQUENCE [LARGE SCALE GENOMIC DNA]</scope>
    <source>
        <strain evidence="2 3">KT-27</strain>
    </source>
</reference>
<dbReference type="Proteomes" id="UP000237194">
    <property type="component" value="Unassembled WGS sequence"/>
</dbReference>
<feature type="region of interest" description="Disordered" evidence="1">
    <location>
        <begin position="179"/>
        <end position="200"/>
    </location>
</feature>
<dbReference type="AlphaFoldDB" id="A0A2S3W9Q1"/>
<sequence length="200" mass="22613">MTTRLRFCLVLLPMFAGCKYLPHTDYFVAPANEPNPAWIRVVNFTQHAAIYQTDNGVKTGGVVRTGPLPFTHTQDIGMPKAGQDLTWDYYESTIRPGLETTVYMTWEGSRTRTCFVTTQFTPEAGRYYQFLLTSGSSGKCTLSPTLIERDKEGTGWHLVRNENVTYKNAGPTAETFYTNSQFENPDYQPPPELYPGTDVR</sequence>
<evidence type="ECO:0000256" key="1">
    <source>
        <dbReference type="SAM" id="MobiDB-lite"/>
    </source>
</evidence>
<proteinExistence type="predicted"/>
<reference evidence="2 3" key="2">
    <citation type="submission" date="2018-03" db="EMBL/GenBank/DDBJ databases">
        <title>Draft genome of Pseudomonas putida strain KT-27.</title>
        <authorList>
            <person name="Yoshizawa S."/>
            <person name="Khan N.H."/>
            <person name="Nishimura M."/>
            <person name="Chiura H.X."/>
            <person name="Ogura Y."/>
            <person name="Hayashi T."/>
            <person name="Kogure K."/>
        </authorList>
    </citation>
    <scope>NUCLEOTIDE SEQUENCE [LARGE SCALE GENOMIC DNA]</scope>
    <source>
        <strain evidence="2 3">KT-27</strain>
    </source>
</reference>
<protein>
    <recommendedName>
        <fullName evidence="4">Lipoprotein</fullName>
    </recommendedName>
</protein>
<comment type="caution">
    <text evidence="2">The sequence shown here is derived from an EMBL/GenBank/DDBJ whole genome shotgun (WGS) entry which is preliminary data.</text>
</comment>
<evidence type="ECO:0000313" key="2">
    <source>
        <dbReference type="EMBL" id="POF87655.1"/>
    </source>
</evidence>
<dbReference type="RefSeq" id="WP_103435975.1">
    <property type="nucleotide sequence ID" value="NZ_MIND01000018.1"/>
</dbReference>
<organism evidence="2 3">
    <name type="scientific">Pseudomonas putida</name>
    <name type="common">Arthrobacter siderocapsulatus</name>
    <dbReference type="NCBI Taxonomy" id="303"/>
    <lineage>
        <taxon>Bacteria</taxon>
        <taxon>Pseudomonadati</taxon>
        <taxon>Pseudomonadota</taxon>
        <taxon>Gammaproteobacteria</taxon>
        <taxon>Pseudomonadales</taxon>
        <taxon>Pseudomonadaceae</taxon>
        <taxon>Pseudomonas</taxon>
    </lineage>
</organism>
<evidence type="ECO:0000313" key="3">
    <source>
        <dbReference type="Proteomes" id="UP000237194"/>
    </source>
</evidence>
<evidence type="ECO:0008006" key="4">
    <source>
        <dbReference type="Google" id="ProtNLM"/>
    </source>
</evidence>
<gene>
    <name evidence="2" type="ORF">BGP80_06610</name>
</gene>